<organism evidence="1">
    <name type="scientific">Arundo donax</name>
    <name type="common">Giant reed</name>
    <name type="synonym">Donax arundinaceus</name>
    <dbReference type="NCBI Taxonomy" id="35708"/>
    <lineage>
        <taxon>Eukaryota</taxon>
        <taxon>Viridiplantae</taxon>
        <taxon>Streptophyta</taxon>
        <taxon>Embryophyta</taxon>
        <taxon>Tracheophyta</taxon>
        <taxon>Spermatophyta</taxon>
        <taxon>Magnoliopsida</taxon>
        <taxon>Liliopsida</taxon>
        <taxon>Poales</taxon>
        <taxon>Poaceae</taxon>
        <taxon>PACMAD clade</taxon>
        <taxon>Arundinoideae</taxon>
        <taxon>Arundineae</taxon>
        <taxon>Arundo</taxon>
    </lineage>
</organism>
<protein>
    <submittedName>
        <fullName evidence="1">ZmAO-1</fullName>
    </submittedName>
</protein>
<dbReference type="AlphaFoldDB" id="A0A0A8ZI77"/>
<accession>A0A0A8ZI77</accession>
<dbReference type="EMBL" id="GBRH01259384">
    <property type="protein sequence ID" value="JAD38511.1"/>
    <property type="molecule type" value="Transcribed_RNA"/>
</dbReference>
<reference evidence="1" key="1">
    <citation type="submission" date="2014-09" db="EMBL/GenBank/DDBJ databases">
        <authorList>
            <person name="Magalhaes I.L.F."/>
            <person name="Oliveira U."/>
            <person name="Santos F.R."/>
            <person name="Vidigal T.H.D.A."/>
            <person name="Brescovit A.D."/>
            <person name="Santos A.J."/>
        </authorList>
    </citation>
    <scope>NUCLEOTIDE SEQUENCE</scope>
    <source>
        <tissue evidence="1">Shoot tissue taken approximately 20 cm above the soil surface</tissue>
    </source>
</reference>
<reference evidence="1" key="2">
    <citation type="journal article" date="2015" name="Data Brief">
        <title>Shoot transcriptome of the giant reed, Arundo donax.</title>
        <authorList>
            <person name="Barrero R.A."/>
            <person name="Guerrero F.D."/>
            <person name="Moolhuijzen P."/>
            <person name="Goolsby J.A."/>
            <person name="Tidwell J."/>
            <person name="Bellgard S.E."/>
            <person name="Bellgard M.I."/>
        </authorList>
    </citation>
    <scope>NUCLEOTIDE SEQUENCE</scope>
    <source>
        <tissue evidence="1">Shoot tissue taken approximately 20 cm above the soil surface</tissue>
    </source>
</reference>
<evidence type="ECO:0000313" key="1">
    <source>
        <dbReference type="EMBL" id="JAD38511.1"/>
    </source>
</evidence>
<sequence>MPRHLATKFCVSSGICPEE</sequence>
<proteinExistence type="predicted"/>
<name>A0A0A8ZI77_ARUDO</name>